<keyword evidence="3" id="KW-1185">Reference proteome</keyword>
<proteinExistence type="predicted"/>
<feature type="non-terminal residue" evidence="2">
    <location>
        <position position="557"/>
    </location>
</feature>
<protein>
    <submittedName>
        <fullName evidence="2">Uncharacterized protein</fullName>
    </submittedName>
</protein>
<feature type="compositionally biased region" description="Low complexity" evidence="1">
    <location>
        <begin position="254"/>
        <end position="263"/>
    </location>
</feature>
<feature type="region of interest" description="Disordered" evidence="1">
    <location>
        <begin position="179"/>
        <end position="240"/>
    </location>
</feature>
<name>A0ABN9XUU7_9DINO</name>
<feature type="compositionally biased region" description="Low complexity" evidence="1">
    <location>
        <begin position="525"/>
        <end position="536"/>
    </location>
</feature>
<feature type="region of interest" description="Disordered" evidence="1">
    <location>
        <begin position="1"/>
        <end position="25"/>
    </location>
</feature>
<feature type="compositionally biased region" description="Low complexity" evidence="1">
    <location>
        <begin position="207"/>
        <end position="224"/>
    </location>
</feature>
<feature type="compositionally biased region" description="Basic residues" evidence="1">
    <location>
        <begin position="476"/>
        <end position="502"/>
    </location>
</feature>
<feature type="compositionally biased region" description="Basic and acidic residues" evidence="1">
    <location>
        <begin position="376"/>
        <end position="391"/>
    </location>
</feature>
<feature type="region of interest" description="Disordered" evidence="1">
    <location>
        <begin position="254"/>
        <end position="293"/>
    </location>
</feature>
<reference evidence="2" key="1">
    <citation type="submission" date="2023-10" db="EMBL/GenBank/DDBJ databases">
        <authorList>
            <person name="Chen Y."/>
            <person name="Shah S."/>
            <person name="Dougan E. K."/>
            <person name="Thang M."/>
            <person name="Chan C."/>
        </authorList>
    </citation>
    <scope>NUCLEOTIDE SEQUENCE [LARGE SCALE GENOMIC DNA]</scope>
</reference>
<evidence type="ECO:0000313" key="3">
    <source>
        <dbReference type="Proteomes" id="UP001189429"/>
    </source>
</evidence>
<feature type="region of interest" description="Disordered" evidence="1">
    <location>
        <begin position="106"/>
        <end position="132"/>
    </location>
</feature>
<accession>A0ABN9XUU7</accession>
<gene>
    <name evidence="2" type="ORF">PCOR1329_LOCUS79991</name>
</gene>
<evidence type="ECO:0000256" key="1">
    <source>
        <dbReference type="SAM" id="MobiDB-lite"/>
    </source>
</evidence>
<comment type="caution">
    <text evidence="2">The sequence shown here is derived from an EMBL/GenBank/DDBJ whole genome shotgun (WGS) entry which is preliminary data.</text>
</comment>
<evidence type="ECO:0000313" key="2">
    <source>
        <dbReference type="EMBL" id="CAK0903804.1"/>
    </source>
</evidence>
<sequence length="557" mass="59792">SARGIRGQTAPHRRGRGPGARPQRPRIRRCFSPIRKCSPFWATLQALVATVDSPRSPGQHAPRRGPGSCGTGTLWFPLRVACRWPPRVPRPPSLLGGCLCAARSRSKARGEPVHQRQVRPERRGRRRAAGVRARGPRAEALLLRVAVAAVGRGRGRGRRRGLRQLRRLLPVRRLQPPLARRGALGLRHGPAGRGPAVRERRCRRRPAASGRRAAPAGPRAGGRAARTHPRPAGPAEERGGHPAVAARLRALVPGPAAPGAAAPRRGHARLRRGGAAGGARRPPGEGTGWVPTTGVVPACRRQLRRPRLRPLARRGVPRRAGVRPAAGLGRRAGGRRGARAGALGRAARGAGPRRGAARRRAAAGLLRPHRTRRALRGAERRRVRGEGGRGPLRERRAVHVRAGGLLLPHARLRHHARGRRQSARGALPARVAARRRAGPALRHGCAPRLRPAAVAGAASWPRPRRRLRPRDLLPAPRRRGLRLRRPGGGPRRRRCPRARSRGPARSGSAHRGAAGLDPGGQRCVPAGGPAAGGPHARLARRGVARGFARERAPGRCR</sequence>
<dbReference type="EMBL" id="CAUYUJ010021288">
    <property type="protein sequence ID" value="CAK0903804.1"/>
    <property type="molecule type" value="Genomic_DNA"/>
</dbReference>
<feature type="compositionally biased region" description="Basic and acidic residues" evidence="1">
    <location>
        <begin position="108"/>
        <end position="121"/>
    </location>
</feature>
<feature type="region of interest" description="Disordered" evidence="1">
    <location>
        <begin position="372"/>
        <end position="391"/>
    </location>
</feature>
<feature type="region of interest" description="Disordered" evidence="1">
    <location>
        <begin position="414"/>
        <end position="557"/>
    </location>
</feature>
<feature type="region of interest" description="Disordered" evidence="1">
    <location>
        <begin position="315"/>
        <end position="360"/>
    </location>
</feature>
<organism evidence="2 3">
    <name type="scientific">Prorocentrum cordatum</name>
    <dbReference type="NCBI Taxonomy" id="2364126"/>
    <lineage>
        <taxon>Eukaryota</taxon>
        <taxon>Sar</taxon>
        <taxon>Alveolata</taxon>
        <taxon>Dinophyceae</taxon>
        <taxon>Prorocentrales</taxon>
        <taxon>Prorocentraceae</taxon>
        <taxon>Prorocentrum</taxon>
    </lineage>
</organism>
<feature type="non-terminal residue" evidence="2">
    <location>
        <position position="1"/>
    </location>
</feature>
<dbReference type="Proteomes" id="UP001189429">
    <property type="component" value="Unassembled WGS sequence"/>
</dbReference>
<feature type="compositionally biased region" description="Low complexity" evidence="1">
    <location>
        <begin position="503"/>
        <end position="516"/>
    </location>
</feature>
<feature type="compositionally biased region" description="Basic and acidic residues" evidence="1">
    <location>
        <begin position="547"/>
        <end position="557"/>
    </location>
</feature>
<feature type="compositionally biased region" description="Low complexity" evidence="1">
    <location>
        <begin position="339"/>
        <end position="354"/>
    </location>
</feature>